<dbReference type="Proteomes" id="UP000050827">
    <property type="component" value="Unassembled WGS sequence"/>
</dbReference>
<dbReference type="PROSITE" id="PS51257">
    <property type="entry name" value="PROKAR_LIPOPROTEIN"/>
    <property type="match status" value="1"/>
</dbReference>
<comment type="caution">
    <text evidence="2">The sequence shown here is derived from an EMBL/GenBank/DDBJ whole genome shotgun (WGS) entry which is preliminary data.</text>
</comment>
<gene>
    <name evidence="2" type="ORF">AAY42_08775</name>
</gene>
<evidence type="ECO:0000313" key="2">
    <source>
        <dbReference type="EMBL" id="KQC29960.1"/>
    </source>
</evidence>
<proteinExistence type="predicted"/>
<organism evidence="2 3">
    <name type="scientific">Flagellimonas eckloniae</name>
    <dbReference type="NCBI Taxonomy" id="346185"/>
    <lineage>
        <taxon>Bacteria</taxon>
        <taxon>Pseudomonadati</taxon>
        <taxon>Bacteroidota</taxon>
        <taxon>Flavobacteriia</taxon>
        <taxon>Flavobacteriales</taxon>
        <taxon>Flavobacteriaceae</taxon>
        <taxon>Flagellimonas</taxon>
    </lineage>
</organism>
<name>A0A0Q0WWX0_9FLAO</name>
<dbReference type="EMBL" id="LCTZ01000002">
    <property type="protein sequence ID" value="KQC29960.1"/>
    <property type="molecule type" value="Genomic_DNA"/>
</dbReference>
<sequence>MKTKYIFSALGVIFLACTALKTESVNKSIETDWELLLDKDLSKWDIFMGVPHYSVELEGYEKGNGMKGTPIGLGKDPLNVFSVKEMDGEQVLHITGQIYAGLSTKSEFENYHFSTEFKWGTKQWEPRLEDKRDSGILYHCQEPHGQFWNVWMKAPEMQVQESDCGDFHPLAGVAMDIRASKVDENGKELWAYDPNGEIKTFKSGPGGRCKKSINYEKPNDEWNLLELICIGDKAYHIVNGKVVMVLENSVQFDEEGTPTSLTKGKIQIQSEAAEVFYKNLKIAKVDKLPKAFAKQLR</sequence>
<reference evidence="2 3" key="1">
    <citation type="submission" date="2015-04" db="EMBL/GenBank/DDBJ databases">
        <title>Complete genome of flavobacterium.</title>
        <authorList>
            <person name="Kwon Y.M."/>
            <person name="Kim S.-J."/>
        </authorList>
    </citation>
    <scope>NUCLEOTIDE SEQUENCE [LARGE SCALE GENOMIC DNA]</scope>
    <source>
        <strain evidence="2 3">DK169</strain>
    </source>
</reference>
<dbReference type="OrthoDB" id="259356at2"/>
<dbReference type="Gene3D" id="2.60.120.560">
    <property type="entry name" value="Exo-inulinase, domain 1"/>
    <property type="match status" value="1"/>
</dbReference>
<dbReference type="RefSeq" id="WP_055394293.1">
    <property type="nucleotide sequence ID" value="NZ_LCTZ01000002.1"/>
</dbReference>
<evidence type="ECO:0000313" key="3">
    <source>
        <dbReference type="Proteomes" id="UP000050827"/>
    </source>
</evidence>
<protein>
    <recommendedName>
        <fullName evidence="1">3-keto-alpha-glucoside-1,2-lyase/3-keto-2-hydroxy-glucal hydratase domain-containing protein</fullName>
    </recommendedName>
</protein>
<evidence type="ECO:0000259" key="1">
    <source>
        <dbReference type="Pfam" id="PF06439"/>
    </source>
</evidence>
<feature type="domain" description="3-keto-alpha-glucoside-1,2-lyase/3-keto-2-hydroxy-glucal hydratase" evidence="1">
    <location>
        <begin position="33"/>
        <end position="282"/>
    </location>
</feature>
<keyword evidence="3" id="KW-1185">Reference proteome</keyword>
<dbReference type="STRING" id="346185.AAY42_08775"/>
<dbReference type="InterPro" id="IPR010496">
    <property type="entry name" value="AL/BT2_dom"/>
</dbReference>
<dbReference type="Pfam" id="PF06439">
    <property type="entry name" value="3keto-disac_hyd"/>
    <property type="match status" value="1"/>
</dbReference>
<dbReference type="AlphaFoldDB" id="A0A0Q0WWX0"/>
<dbReference type="PATRIC" id="fig|1547436.3.peg.1807"/>
<accession>A0A0Q0WWX0</accession>
<dbReference type="GO" id="GO:0016787">
    <property type="term" value="F:hydrolase activity"/>
    <property type="evidence" value="ECO:0007669"/>
    <property type="project" value="InterPro"/>
</dbReference>